<dbReference type="AlphaFoldDB" id="A0A0F4YY39"/>
<keyword evidence="3" id="KW-1185">Reference proteome</keyword>
<gene>
    <name evidence="2" type="ORF">T310_2790</name>
</gene>
<dbReference type="RefSeq" id="XP_013329809.1">
    <property type="nucleotide sequence ID" value="XM_013474355.1"/>
</dbReference>
<reference evidence="2 3" key="1">
    <citation type="submission" date="2015-04" db="EMBL/GenBank/DDBJ databases">
        <authorList>
            <person name="Heijne W.H."/>
            <person name="Fedorova N.D."/>
            <person name="Nierman W.C."/>
            <person name="Vollebregt A.W."/>
            <person name="Zhao Z."/>
            <person name="Wu L."/>
            <person name="Kumar M."/>
            <person name="Stam H."/>
            <person name="van den Berg M.A."/>
            <person name="Pel H.J."/>
        </authorList>
    </citation>
    <scope>NUCLEOTIDE SEQUENCE [LARGE SCALE GENOMIC DNA]</scope>
    <source>
        <strain evidence="2 3">CBS 393.64</strain>
    </source>
</reference>
<protein>
    <submittedName>
        <fullName evidence="2">Uncharacterized protein</fullName>
    </submittedName>
</protein>
<comment type="caution">
    <text evidence="2">The sequence shown here is derived from an EMBL/GenBank/DDBJ whole genome shotgun (WGS) entry which is preliminary data.</text>
</comment>
<dbReference type="Proteomes" id="UP000053958">
    <property type="component" value="Unassembled WGS sequence"/>
</dbReference>
<dbReference type="GeneID" id="25315141"/>
<accession>A0A0F4YY39</accession>
<evidence type="ECO:0000313" key="3">
    <source>
        <dbReference type="Proteomes" id="UP000053958"/>
    </source>
</evidence>
<feature type="region of interest" description="Disordered" evidence="1">
    <location>
        <begin position="1"/>
        <end position="43"/>
    </location>
</feature>
<proteinExistence type="predicted"/>
<sequence length="222" mass="25287">MDIQTLTPNLGNQGNHHHPAGLTSCTNTVSDRGAGRSPSGSEISRELCRVGRYSEFDPRPAGGPRVDNDTYVNDLLSCHDNRLLHEENAVNDIPDCWAASLPAEFMKTPYWLTNQAVDVIDRDSYNLLCEEFMKIFEEEEKQQQVHQSGMQYSSIMKKGWEMGTICHIQPYNYSEKHADDGNFYAITCLYWSRNTPAIIKKKVDEKKAYDEKLRQAFAEAES</sequence>
<evidence type="ECO:0000256" key="1">
    <source>
        <dbReference type="SAM" id="MobiDB-lite"/>
    </source>
</evidence>
<dbReference type="OrthoDB" id="3645574at2759"/>
<feature type="compositionally biased region" description="Polar residues" evidence="1">
    <location>
        <begin position="1"/>
        <end position="14"/>
    </location>
</feature>
<dbReference type="EMBL" id="LASV01000109">
    <property type="protein sequence ID" value="KKA23197.1"/>
    <property type="molecule type" value="Genomic_DNA"/>
</dbReference>
<name>A0A0F4YY39_RASE3</name>
<organism evidence="2 3">
    <name type="scientific">Rasamsonia emersonii (strain ATCC 16479 / CBS 393.64 / IMI 116815)</name>
    <dbReference type="NCBI Taxonomy" id="1408163"/>
    <lineage>
        <taxon>Eukaryota</taxon>
        <taxon>Fungi</taxon>
        <taxon>Dikarya</taxon>
        <taxon>Ascomycota</taxon>
        <taxon>Pezizomycotina</taxon>
        <taxon>Eurotiomycetes</taxon>
        <taxon>Eurotiomycetidae</taxon>
        <taxon>Eurotiales</taxon>
        <taxon>Trichocomaceae</taxon>
        <taxon>Rasamsonia</taxon>
    </lineage>
</organism>
<evidence type="ECO:0000313" key="2">
    <source>
        <dbReference type="EMBL" id="KKA23197.1"/>
    </source>
</evidence>